<evidence type="ECO:0000313" key="4">
    <source>
        <dbReference type="Proteomes" id="UP000240988"/>
    </source>
</evidence>
<sequence length="63" mass="6777">MTTAHVDFVAHHWILLAAPAFLPAVIVVGVVLYIALRDRREGKDGDGDEPPAPDTGAADQKRD</sequence>
<dbReference type="OrthoDB" id="4750756at2"/>
<feature type="transmembrane region" description="Helical" evidence="2">
    <location>
        <begin position="12"/>
        <end position="36"/>
    </location>
</feature>
<feature type="compositionally biased region" description="Low complexity" evidence="1">
    <location>
        <begin position="54"/>
        <end position="63"/>
    </location>
</feature>
<keyword evidence="4" id="KW-1185">Reference proteome</keyword>
<evidence type="ECO:0000313" key="3">
    <source>
        <dbReference type="EMBL" id="SPM37019.1"/>
    </source>
</evidence>
<protein>
    <recommendedName>
        <fullName evidence="5">Transmembrane protein</fullName>
    </recommendedName>
</protein>
<organism evidence="3 4">
    <name type="scientific">Mycobacterium rhizamassiliense</name>
    <dbReference type="NCBI Taxonomy" id="1841860"/>
    <lineage>
        <taxon>Bacteria</taxon>
        <taxon>Bacillati</taxon>
        <taxon>Actinomycetota</taxon>
        <taxon>Actinomycetes</taxon>
        <taxon>Mycobacteriales</taxon>
        <taxon>Mycobacteriaceae</taxon>
        <taxon>Mycobacterium</taxon>
    </lineage>
</organism>
<dbReference type="STRING" id="1841860.GCA_900157375_04865"/>
<name>A0A2U3NZS5_9MYCO</name>
<accession>A0A2U3NZS5</accession>
<evidence type="ECO:0000256" key="2">
    <source>
        <dbReference type="SAM" id="Phobius"/>
    </source>
</evidence>
<keyword evidence="2" id="KW-0812">Transmembrane</keyword>
<proteinExistence type="predicted"/>
<dbReference type="RefSeq" id="WP_077089618.1">
    <property type="nucleotide sequence ID" value="NZ_LT721901.1"/>
</dbReference>
<feature type="region of interest" description="Disordered" evidence="1">
    <location>
        <begin position="40"/>
        <end position="63"/>
    </location>
</feature>
<dbReference type="Proteomes" id="UP000240988">
    <property type="component" value="Unassembled WGS sequence"/>
</dbReference>
<reference evidence="3 4" key="1">
    <citation type="submission" date="2017-01" db="EMBL/GenBank/DDBJ databases">
        <authorList>
            <consortium name="Urmite Genomes"/>
        </authorList>
    </citation>
    <scope>NUCLEOTIDE SEQUENCE [LARGE SCALE GENOMIC DNA]</scope>
    <source>
        <strain evidence="3 4">AB57</strain>
    </source>
</reference>
<dbReference type="AlphaFoldDB" id="A0A2U3NZS5"/>
<evidence type="ECO:0000256" key="1">
    <source>
        <dbReference type="SAM" id="MobiDB-lite"/>
    </source>
</evidence>
<gene>
    <name evidence="3" type="ORF">MRAB57_4862</name>
</gene>
<dbReference type="EMBL" id="FUFA01000005">
    <property type="protein sequence ID" value="SPM37019.1"/>
    <property type="molecule type" value="Genomic_DNA"/>
</dbReference>
<keyword evidence="2" id="KW-0472">Membrane</keyword>
<keyword evidence="2" id="KW-1133">Transmembrane helix</keyword>
<evidence type="ECO:0008006" key="5">
    <source>
        <dbReference type="Google" id="ProtNLM"/>
    </source>
</evidence>